<feature type="domain" description="HTH cro/C1-type" evidence="1">
    <location>
        <begin position="22"/>
        <end position="75"/>
    </location>
</feature>
<dbReference type="SMART" id="SM00530">
    <property type="entry name" value="HTH_XRE"/>
    <property type="match status" value="1"/>
</dbReference>
<proteinExistence type="predicted"/>
<name>A0ABR9XTP2_9CHLB</name>
<keyword evidence="3" id="KW-1185">Reference proteome</keyword>
<dbReference type="Gene3D" id="1.10.260.40">
    <property type="entry name" value="lambda repressor-like DNA-binding domains"/>
    <property type="match status" value="1"/>
</dbReference>
<dbReference type="Pfam" id="PF13560">
    <property type="entry name" value="HTH_31"/>
    <property type="match status" value="1"/>
</dbReference>
<dbReference type="InterPro" id="IPR001387">
    <property type="entry name" value="Cro/C1-type_HTH"/>
</dbReference>
<comment type="caution">
    <text evidence="2">The sequence shown here is derived from an EMBL/GenBank/DDBJ whole genome shotgun (WGS) entry which is preliminary data.</text>
</comment>
<evidence type="ECO:0000259" key="1">
    <source>
        <dbReference type="PROSITE" id="PS50943"/>
    </source>
</evidence>
<protein>
    <submittedName>
        <fullName evidence="2">Helix-turn-helix transcriptional regulator</fullName>
    </submittedName>
</protein>
<sequence length="113" mass="12096">MPTSHYPSPAVRKVLRKLGANIREARVRRKLPMSVVAERAGTSRPTLSRLEKGEPSVSIGIYAAVLQALGLLDDLARLADPAHDSVGQQLLSATLPKRVRIAGQKSGGKHAGR</sequence>
<dbReference type="EMBL" id="JADGII010000021">
    <property type="protein sequence ID" value="MBF0637426.1"/>
    <property type="molecule type" value="Genomic_DNA"/>
</dbReference>
<dbReference type="SUPFAM" id="SSF47413">
    <property type="entry name" value="lambda repressor-like DNA-binding domains"/>
    <property type="match status" value="1"/>
</dbReference>
<dbReference type="PROSITE" id="PS50943">
    <property type="entry name" value="HTH_CROC1"/>
    <property type="match status" value="1"/>
</dbReference>
<reference evidence="2 3" key="1">
    <citation type="journal article" date="2020" name="Microorganisms">
        <title>Simultaneous Genome Sequencing of Prosthecochloris ethylica and Desulfuromonas acetoxidans within a Syntrophic Mixture Reveals Unique Pili and Protein Interactions.</title>
        <authorList>
            <person name="Kyndt J.A."/>
            <person name="Van Beeumen J.J."/>
            <person name="Meyer T.E."/>
        </authorList>
    </citation>
    <scope>NUCLEOTIDE SEQUENCE [LARGE SCALE GENOMIC DNA]</scope>
    <source>
        <strain evidence="2 3">N3</strain>
    </source>
</reference>
<gene>
    <name evidence="2" type="ORF">INT08_09635</name>
</gene>
<evidence type="ECO:0000313" key="2">
    <source>
        <dbReference type="EMBL" id="MBF0637426.1"/>
    </source>
</evidence>
<evidence type="ECO:0000313" key="3">
    <source>
        <dbReference type="Proteomes" id="UP000619838"/>
    </source>
</evidence>
<dbReference type="InterPro" id="IPR010982">
    <property type="entry name" value="Lambda_DNA-bd_dom_sf"/>
</dbReference>
<dbReference type="Proteomes" id="UP000619838">
    <property type="component" value="Unassembled WGS sequence"/>
</dbReference>
<accession>A0ABR9XTP2</accession>
<organism evidence="2 3">
    <name type="scientific">Prosthecochloris ethylica</name>
    <dbReference type="NCBI Taxonomy" id="2743976"/>
    <lineage>
        <taxon>Bacteria</taxon>
        <taxon>Pseudomonadati</taxon>
        <taxon>Chlorobiota</taxon>
        <taxon>Chlorobiia</taxon>
        <taxon>Chlorobiales</taxon>
        <taxon>Chlorobiaceae</taxon>
        <taxon>Prosthecochloris</taxon>
    </lineage>
</organism>
<dbReference type="RefSeq" id="WP_175187853.1">
    <property type="nucleotide sequence ID" value="NZ_JABVZQ010000025.1"/>
</dbReference>
<dbReference type="CDD" id="cd00093">
    <property type="entry name" value="HTH_XRE"/>
    <property type="match status" value="1"/>
</dbReference>